<feature type="compositionally biased region" description="Basic and acidic residues" evidence="1">
    <location>
        <begin position="217"/>
        <end position="234"/>
    </location>
</feature>
<dbReference type="GO" id="GO:0005509">
    <property type="term" value="F:calcium ion binding"/>
    <property type="evidence" value="ECO:0007669"/>
    <property type="project" value="InterPro"/>
</dbReference>
<dbReference type="Proteomes" id="UP000887229">
    <property type="component" value="Unassembled WGS sequence"/>
</dbReference>
<dbReference type="InterPro" id="IPR037104">
    <property type="entry name" value="Annexin_sf"/>
</dbReference>
<dbReference type="Gene3D" id="1.10.220.10">
    <property type="entry name" value="Annexin"/>
    <property type="match status" value="3"/>
</dbReference>
<feature type="compositionally biased region" description="Basic and acidic residues" evidence="1">
    <location>
        <begin position="242"/>
        <end position="259"/>
    </location>
</feature>
<feature type="compositionally biased region" description="Polar residues" evidence="1">
    <location>
        <begin position="408"/>
        <end position="424"/>
    </location>
</feature>
<feature type="region of interest" description="Disordered" evidence="1">
    <location>
        <begin position="1"/>
        <end position="437"/>
    </location>
</feature>
<feature type="compositionally biased region" description="Basic and acidic residues" evidence="1">
    <location>
        <begin position="301"/>
        <end position="316"/>
    </location>
</feature>
<feature type="compositionally biased region" description="Polar residues" evidence="1">
    <location>
        <begin position="286"/>
        <end position="300"/>
    </location>
</feature>
<dbReference type="PANTHER" id="PTHR10502:SF107">
    <property type="entry name" value="ANNEXIN ANXC4 (AFU_ORTHOLOGUE AFUA_3G07020)"/>
    <property type="match status" value="1"/>
</dbReference>
<dbReference type="GO" id="GO:0005886">
    <property type="term" value="C:plasma membrane"/>
    <property type="evidence" value="ECO:0007669"/>
    <property type="project" value="TreeGrafter"/>
</dbReference>
<accession>A0A9P7ZUS9</accession>
<dbReference type="GO" id="GO:0005737">
    <property type="term" value="C:cytoplasm"/>
    <property type="evidence" value="ECO:0007669"/>
    <property type="project" value="TreeGrafter"/>
</dbReference>
<feature type="compositionally biased region" description="Basic and acidic residues" evidence="1">
    <location>
        <begin position="1"/>
        <end position="11"/>
    </location>
</feature>
<dbReference type="RefSeq" id="XP_046122653.1">
    <property type="nucleotide sequence ID" value="XM_046262760.1"/>
</dbReference>
<feature type="compositionally biased region" description="Basic and acidic residues" evidence="1">
    <location>
        <begin position="178"/>
        <end position="202"/>
    </location>
</feature>
<keyword evidence="3" id="KW-1185">Reference proteome</keyword>
<reference evidence="2" key="1">
    <citation type="journal article" date="2021" name="IMA Fungus">
        <title>Genomic characterization of three marine fungi, including Emericellopsis atlantica sp. nov. with signatures of a generalist lifestyle and marine biomass degradation.</title>
        <authorList>
            <person name="Hagestad O.C."/>
            <person name="Hou L."/>
            <person name="Andersen J.H."/>
            <person name="Hansen E.H."/>
            <person name="Altermark B."/>
            <person name="Li C."/>
            <person name="Kuhnert E."/>
            <person name="Cox R.J."/>
            <person name="Crous P.W."/>
            <person name="Spatafora J.W."/>
            <person name="Lail K."/>
            <person name="Amirebrahimi M."/>
            <person name="Lipzen A."/>
            <person name="Pangilinan J."/>
            <person name="Andreopoulos W."/>
            <person name="Hayes R.D."/>
            <person name="Ng V."/>
            <person name="Grigoriev I.V."/>
            <person name="Jackson S.A."/>
            <person name="Sutton T.D.S."/>
            <person name="Dobson A.D.W."/>
            <person name="Rama T."/>
        </authorList>
    </citation>
    <scope>NUCLEOTIDE SEQUENCE</scope>
    <source>
        <strain evidence="2">TS7</strain>
    </source>
</reference>
<name>A0A9P7ZUS9_9HYPO</name>
<dbReference type="GO" id="GO:0005634">
    <property type="term" value="C:nucleus"/>
    <property type="evidence" value="ECO:0007669"/>
    <property type="project" value="TreeGrafter"/>
</dbReference>
<dbReference type="GeneID" id="70293663"/>
<evidence type="ECO:0000256" key="1">
    <source>
        <dbReference type="SAM" id="MobiDB-lite"/>
    </source>
</evidence>
<evidence type="ECO:0000313" key="3">
    <source>
        <dbReference type="Proteomes" id="UP000887229"/>
    </source>
</evidence>
<dbReference type="GO" id="GO:0012506">
    <property type="term" value="C:vesicle membrane"/>
    <property type="evidence" value="ECO:0007669"/>
    <property type="project" value="TreeGrafter"/>
</dbReference>
<evidence type="ECO:0000313" key="2">
    <source>
        <dbReference type="EMBL" id="KAG9258729.1"/>
    </source>
</evidence>
<sequence length="831" mass="95813">MSLYVDDDRRRDRSRSRDRRSRNDPPERPPYGDVREPSYVYPEDDLDSRYQPRETNQGGGVPYPVEGGIHQMLPGEDRLYNYEDYPPAKRAASPHRSSREKEGGKSTASYPGAFPDDDQGPPSIVTAEPRESKREKRERKAREQEDDSGRRSRYTEAKDERVSEDERLKSLPQKYASRRPEIREPRHDGSHGLKGSDDEKLKFLPAKYSAPLSPANDKPRDRPGRQDLDDDKFRFLPFKYSGKKDDEDSHSSDREDKLERRRRKKERDEDDLAYGKPPGPSRSERTGSPQTYGSYLSGSQWEDRPSSKYPEDDPRRRTLSPRPVSPAVEDPRRSARFEDYREQDPRRSRPDVLTVDPSDRNRGSSRDRRRDKSPNPAGLTVDTGHHERERSRERRGTRDRSPQPPTDRMSTLSVDTGRPSNMSLTAAPPSPLLESYQGTYQDCSPMPSPLLLPSGHPSDDPRILEAISPIGSDSELDGKKRSRRARFHDPEDITTRLANALKGDGPPDKRVLTEILPSLTHEQVMDLRADYKSLVKTGSHRKGVNIAKHIRARLKDENPNLMKACYSVALGMWESESYWANFWYQGDKTRRELLIESLMGRTNEEIRQIKSAFTDKKYDNSLTKCMKTELKEDKFKKAVLMVLEERRMDDYDHNGRKIPLDYKLVDQDVDSLRQAIKAEKGGESLMISIVVQRSDNHLREVLKEYDHVYRANFARDSLKKSTNLVGELLAHILNGVINRPVRDALLLHHAITTSRKDELRHELLTSRLVRIHWDAAHMSAVRKAYRSRYERELQEAVAESTSGQWGAFCEELCIARVPNDVRRVERISSRR</sequence>
<dbReference type="GO" id="GO:0001786">
    <property type="term" value="F:phosphatidylserine binding"/>
    <property type="evidence" value="ECO:0007669"/>
    <property type="project" value="TreeGrafter"/>
</dbReference>
<feature type="compositionally biased region" description="Basic and acidic residues" evidence="1">
    <location>
        <begin position="357"/>
        <end position="373"/>
    </location>
</feature>
<comment type="caution">
    <text evidence="2">The sequence shown here is derived from an EMBL/GenBank/DDBJ whole genome shotgun (WGS) entry which is preliminary data.</text>
</comment>
<proteinExistence type="predicted"/>
<dbReference type="OrthoDB" id="2134400at2759"/>
<protein>
    <submittedName>
        <fullName evidence="2">Annexin ANXC4</fullName>
    </submittedName>
</protein>
<dbReference type="EMBL" id="MU251243">
    <property type="protein sequence ID" value="KAG9258729.1"/>
    <property type="molecule type" value="Genomic_DNA"/>
</dbReference>
<feature type="compositionally biased region" description="Basic and acidic residues" evidence="1">
    <location>
        <begin position="128"/>
        <end position="169"/>
    </location>
</feature>
<feature type="compositionally biased region" description="Basic and acidic residues" evidence="1">
    <location>
        <begin position="329"/>
        <end position="350"/>
    </location>
</feature>
<organism evidence="2 3">
    <name type="scientific">Emericellopsis atlantica</name>
    <dbReference type="NCBI Taxonomy" id="2614577"/>
    <lineage>
        <taxon>Eukaryota</taxon>
        <taxon>Fungi</taxon>
        <taxon>Dikarya</taxon>
        <taxon>Ascomycota</taxon>
        <taxon>Pezizomycotina</taxon>
        <taxon>Sordariomycetes</taxon>
        <taxon>Hypocreomycetidae</taxon>
        <taxon>Hypocreales</taxon>
        <taxon>Bionectriaceae</taxon>
        <taxon>Emericellopsis</taxon>
    </lineage>
</organism>
<dbReference type="AlphaFoldDB" id="A0A9P7ZUS9"/>
<dbReference type="GO" id="GO:0005544">
    <property type="term" value="F:calcium-dependent phospholipid binding"/>
    <property type="evidence" value="ECO:0007669"/>
    <property type="project" value="InterPro"/>
</dbReference>
<feature type="compositionally biased region" description="Basic and acidic residues" evidence="1">
    <location>
        <begin position="383"/>
        <end position="401"/>
    </location>
</feature>
<dbReference type="SUPFAM" id="SSF47874">
    <property type="entry name" value="Annexin"/>
    <property type="match status" value="1"/>
</dbReference>
<dbReference type="PANTHER" id="PTHR10502">
    <property type="entry name" value="ANNEXIN"/>
    <property type="match status" value="1"/>
</dbReference>
<gene>
    <name evidence="2" type="ORF">F5Z01DRAFT_644017</name>
</gene>